<evidence type="ECO:0000259" key="1">
    <source>
        <dbReference type="Pfam" id="PF03184"/>
    </source>
</evidence>
<accession>A0A151I8M2</accession>
<keyword evidence="3" id="KW-1185">Reference proteome</keyword>
<dbReference type="PANTHER" id="PTHR19303:SF74">
    <property type="entry name" value="POGO TRANSPOSABLE ELEMENT WITH KRAB DOMAIN"/>
    <property type="match status" value="1"/>
</dbReference>
<evidence type="ECO:0000313" key="2">
    <source>
        <dbReference type="EMBL" id="KYM94748.1"/>
    </source>
</evidence>
<name>A0A151I8M2_9HYME</name>
<evidence type="ECO:0000313" key="3">
    <source>
        <dbReference type="Proteomes" id="UP000078542"/>
    </source>
</evidence>
<feature type="domain" description="DDE-1" evidence="1">
    <location>
        <begin position="85"/>
        <end position="213"/>
    </location>
</feature>
<dbReference type="Proteomes" id="UP000078542">
    <property type="component" value="Unassembled WGS sequence"/>
</dbReference>
<dbReference type="Pfam" id="PF03184">
    <property type="entry name" value="DDE_1"/>
    <property type="match status" value="1"/>
</dbReference>
<dbReference type="InterPro" id="IPR004875">
    <property type="entry name" value="DDE_SF_endonuclease_dom"/>
</dbReference>
<proteinExistence type="predicted"/>
<dbReference type="AlphaFoldDB" id="A0A151I8M2"/>
<protein>
    <recommendedName>
        <fullName evidence="1">DDE-1 domain-containing protein</fullName>
    </recommendedName>
</protein>
<gene>
    <name evidence="2" type="ORF">ALC62_14599</name>
</gene>
<organism evidence="2 3">
    <name type="scientific">Cyphomyrmex costatus</name>
    <dbReference type="NCBI Taxonomy" id="456900"/>
    <lineage>
        <taxon>Eukaryota</taxon>
        <taxon>Metazoa</taxon>
        <taxon>Ecdysozoa</taxon>
        <taxon>Arthropoda</taxon>
        <taxon>Hexapoda</taxon>
        <taxon>Insecta</taxon>
        <taxon>Pterygota</taxon>
        <taxon>Neoptera</taxon>
        <taxon>Endopterygota</taxon>
        <taxon>Hymenoptera</taxon>
        <taxon>Apocrita</taxon>
        <taxon>Aculeata</taxon>
        <taxon>Formicoidea</taxon>
        <taxon>Formicidae</taxon>
        <taxon>Myrmicinae</taxon>
        <taxon>Cyphomyrmex</taxon>
    </lineage>
</organism>
<reference evidence="2 3" key="1">
    <citation type="submission" date="2016-03" db="EMBL/GenBank/DDBJ databases">
        <title>Cyphomyrmex costatus WGS genome.</title>
        <authorList>
            <person name="Nygaard S."/>
            <person name="Hu H."/>
            <person name="Boomsma J."/>
            <person name="Zhang G."/>
        </authorList>
    </citation>
    <scope>NUCLEOTIDE SEQUENCE [LARGE SCALE GENOMIC DNA]</scope>
    <source>
        <strain evidence="2">MS0001</strain>
        <tissue evidence="2">Whole body</tissue>
    </source>
</reference>
<dbReference type="GO" id="GO:0005634">
    <property type="term" value="C:nucleus"/>
    <property type="evidence" value="ECO:0007669"/>
    <property type="project" value="TreeGrafter"/>
</dbReference>
<dbReference type="EMBL" id="KQ978346">
    <property type="protein sequence ID" value="KYM94748.1"/>
    <property type="molecule type" value="Genomic_DNA"/>
</dbReference>
<dbReference type="GO" id="GO:0003677">
    <property type="term" value="F:DNA binding"/>
    <property type="evidence" value="ECO:0007669"/>
    <property type="project" value="TreeGrafter"/>
</dbReference>
<dbReference type="PANTHER" id="PTHR19303">
    <property type="entry name" value="TRANSPOSON"/>
    <property type="match status" value="1"/>
</dbReference>
<dbReference type="InterPro" id="IPR050863">
    <property type="entry name" value="CenT-Element_Derived"/>
</dbReference>
<sequence length="301" mass="34054">MKCNDIYFGLSQKEVRKLAYQYDVAIEAKFPESWTKNIMVGPDWFTKFMKRHTKLSIRSPATSVARATSFNRTNVELFFNVTVACTVSATGNSVPSIFVFPPVHFKDHFIHDGPVGCAGGANPTGWINETNFLIYLTHFVKNVKPSRINRVLLLLDNHDTHLSINTLNFAKENGIIMLSFPAHCSHKMQLLDVSVYGPLKKFLSTAQDSWMLSHPGKTLSIYDIPGIVKEVLPLALTPSNIMIGFRKPGIYPLNQNAFTDMDFAPSYVTDRVEAPQQENIITISNVGKYIYLYKLYVYVYI</sequence>